<evidence type="ECO:0000313" key="3">
    <source>
        <dbReference type="Proteomes" id="UP001295423"/>
    </source>
</evidence>
<dbReference type="SUPFAM" id="SSF48403">
    <property type="entry name" value="Ankyrin repeat"/>
    <property type="match status" value="1"/>
</dbReference>
<sequence>MDSMAKDGSLGKKRKRETAKSTEEDEEQTSQEDTTPMVDDNRWFVYNGQYKRQIPKTVGHISIDPSIRVIFKGAFANRNSLVSVKMHNTVHTIAQLAFSGCTRLSEIPLHEGLKYVGEQAFQMCNALEDVTIPETVTKIGMNVFYHCDSLKRVHLSTGLKYLPHATFMLCQALCTINLPNGLCSIGESAFNGCKSLRELLIPSTVVYIGERAFQDCESLTDVILPPGLKKINERAFVNCTSLSGVVMSLELENIEMDAFSGCTSLIGIEFQPGNGVRMDQRAFGGCSALMNVCISCLGNQRTNPWSFGQEDYPFYRNEQLRTSRNDEKLSNRFDHLPIHCLCYHSSETTVDDLKGALDSINDVESTELKDYLNMTPFHIVATSANPRLEILECLLNHYPIEMLEHQDVDGKTMLDYMLMHKSRKIIPLLQLALRKAVVEKTGGLGLGVRLGLELQQAIDGVTNSTFDTTTAENKREQLCNIFFKVAYSIREEMACQLELALWKRQMNNDKNTECDETTTTGNDRESCRYKSGAQVVIKNAIGYLWVNQESNHDMAHSIFPLCSMSPLPSRAGMRLHY</sequence>
<reference evidence="2" key="1">
    <citation type="submission" date="2023-08" db="EMBL/GenBank/DDBJ databases">
        <authorList>
            <person name="Audoor S."/>
            <person name="Bilcke G."/>
        </authorList>
    </citation>
    <scope>NUCLEOTIDE SEQUENCE</scope>
</reference>
<keyword evidence="3" id="KW-1185">Reference proteome</keyword>
<protein>
    <submittedName>
        <fullName evidence="2">Uncharacterized protein</fullName>
    </submittedName>
</protein>
<evidence type="ECO:0000313" key="2">
    <source>
        <dbReference type="EMBL" id="CAJ1960646.1"/>
    </source>
</evidence>
<name>A0AAD2G2R3_9STRA</name>
<accession>A0AAD2G2R3</accession>
<dbReference type="EMBL" id="CAKOGP040002069">
    <property type="protein sequence ID" value="CAJ1960646.1"/>
    <property type="molecule type" value="Genomic_DNA"/>
</dbReference>
<gene>
    <name evidence="2" type="ORF">CYCCA115_LOCUS18823</name>
</gene>
<proteinExistence type="predicted"/>
<dbReference type="InterPro" id="IPR053139">
    <property type="entry name" value="Surface_bspA-like"/>
</dbReference>
<organism evidence="2 3">
    <name type="scientific">Cylindrotheca closterium</name>
    <dbReference type="NCBI Taxonomy" id="2856"/>
    <lineage>
        <taxon>Eukaryota</taxon>
        <taxon>Sar</taxon>
        <taxon>Stramenopiles</taxon>
        <taxon>Ochrophyta</taxon>
        <taxon>Bacillariophyta</taxon>
        <taxon>Bacillariophyceae</taxon>
        <taxon>Bacillariophycidae</taxon>
        <taxon>Bacillariales</taxon>
        <taxon>Bacillariaceae</taxon>
        <taxon>Cylindrotheca</taxon>
    </lineage>
</organism>
<feature type="region of interest" description="Disordered" evidence="1">
    <location>
        <begin position="1"/>
        <end position="38"/>
    </location>
</feature>
<dbReference type="InterPro" id="IPR026906">
    <property type="entry name" value="LRR_5"/>
</dbReference>
<dbReference type="Proteomes" id="UP001295423">
    <property type="component" value="Unassembled WGS sequence"/>
</dbReference>
<dbReference type="InterPro" id="IPR032675">
    <property type="entry name" value="LRR_dom_sf"/>
</dbReference>
<dbReference type="PANTHER" id="PTHR45661">
    <property type="entry name" value="SURFACE ANTIGEN"/>
    <property type="match status" value="1"/>
</dbReference>
<comment type="caution">
    <text evidence="2">The sequence shown here is derived from an EMBL/GenBank/DDBJ whole genome shotgun (WGS) entry which is preliminary data.</text>
</comment>
<dbReference type="Gene3D" id="1.25.40.20">
    <property type="entry name" value="Ankyrin repeat-containing domain"/>
    <property type="match status" value="1"/>
</dbReference>
<dbReference type="SUPFAM" id="SSF52058">
    <property type="entry name" value="L domain-like"/>
    <property type="match status" value="1"/>
</dbReference>
<dbReference type="Pfam" id="PF13306">
    <property type="entry name" value="LRR_5"/>
    <property type="match status" value="1"/>
</dbReference>
<dbReference type="InterPro" id="IPR036770">
    <property type="entry name" value="Ankyrin_rpt-contain_sf"/>
</dbReference>
<dbReference type="AlphaFoldDB" id="A0AAD2G2R3"/>
<dbReference type="Gene3D" id="3.80.10.10">
    <property type="entry name" value="Ribonuclease Inhibitor"/>
    <property type="match status" value="2"/>
</dbReference>
<evidence type="ECO:0000256" key="1">
    <source>
        <dbReference type="SAM" id="MobiDB-lite"/>
    </source>
</evidence>
<dbReference type="PANTHER" id="PTHR45661:SF3">
    <property type="entry name" value="IG-LIKE DOMAIN-CONTAINING PROTEIN"/>
    <property type="match status" value="1"/>
</dbReference>